<keyword evidence="3 6" id="KW-0812">Transmembrane</keyword>
<keyword evidence="5 6" id="KW-0472">Membrane</keyword>
<feature type="transmembrane region" description="Helical" evidence="6">
    <location>
        <begin position="114"/>
        <end position="135"/>
    </location>
</feature>
<name>A0AB34KC64_PRYPA</name>
<sequence>MLGEEPFPEEMSSDAGGTSEPMLRKELLHRFGDSGVYRDVPFAVLFALQLLAVLVVAIANGLGVSSEPATAGLDSLRHDVRARQLILILCVTAITASVLATLWLVLLRSGAKEMIWIGACGSIALSLANGIALFVQGRAAGIFLGTLSLITGLGCLAFIVLNRQRMEFSAQLLHTVAHLTRDYPETIYVALGAAVVQLVWLFLWVTALSYTSERTNQAVVMVVLLLSFFWTSQLIKAIVHATVAGTVASWYFLHPNVPRNCTARSLRRALTTSFGSLCLGSLVAASLSTLRGIASSGSNRSSGRLHALCMCCLGFLDVLTRFFNEFAYTQVAIYGKTFTRASRDTWTLLVHHSGVDAIVQRDLISSALTLGALLSGLTTALVSGVWARAFLGDDQPQWWQAECTGFLLGYGCTMLVSTVIQSGTNALYVCYAEDPAHLAAINQSLYALFILRPHVPPTGPALGGSSSYKMHGLAESTGEHGHF</sequence>
<dbReference type="PANTHER" id="PTHR12385:SF4">
    <property type="entry name" value="PROTEIN PNS1"/>
    <property type="match status" value="1"/>
</dbReference>
<comment type="function">
    <text evidence="6">Choline transporter.</text>
</comment>
<reference evidence="7 8" key="1">
    <citation type="journal article" date="2024" name="Science">
        <title>Giant polyketide synthase enzymes in the biosynthesis of giant marine polyether toxins.</title>
        <authorList>
            <person name="Fallon T.R."/>
            <person name="Shende V.V."/>
            <person name="Wierzbicki I.H."/>
            <person name="Pendleton A.L."/>
            <person name="Watervoot N.F."/>
            <person name="Auber R.P."/>
            <person name="Gonzalez D.J."/>
            <person name="Wisecaver J.H."/>
            <person name="Moore B.S."/>
        </authorList>
    </citation>
    <scope>NUCLEOTIDE SEQUENCE [LARGE SCALE GENOMIC DNA]</scope>
    <source>
        <strain evidence="7 8">12B1</strain>
    </source>
</reference>
<dbReference type="GO" id="GO:0005886">
    <property type="term" value="C:plasma membrane"/>
    <property type="evidence" value="ECO:0007669"/>
    <property type="project" value="UniProtKB-SubCell"/>
</dbReference>
<dbReference type="InterPro" id="IPR007603">
    <property type="entry name" value="Choline_transptr-like"/>
</dbReference>
<evidence type="ECO:0000256" key="2">
    <source>
        <dbReference type="ARBA" id="ARBA00007168"/>
    </source>
</evidence>
<dbReference type="PANTHER" id="PTHR12385">
    <property type="entry name" value="CHOLINE TRANSPORTER-LIKE (SLC FAMILY 44)"/>
    <property type="match status" value="1"/>
</dbReference>
<dbReference type="GO" id="GO:0022857">
    <property type="term" value="F:transmembrane transporter activity"/>
    <property type="evidence" value="ECO:0007669"/>
    <property type="project" value="UniProtKB-UniRule"/>
</dbReference>
<feature type="transmembrane region" description="Helical" evidence="6">
    <location>
        <begin position="187"/>
        <end position="208"/>
    </location>
</feature>
<feature type="transmembrane region" description="Helical" evidence="6">
    <location>
        <begin position="142"/>
        <end position="161"/>
    </location>
</feature>
<evidence type="ECO:0000256" key="3">
    <source>
        <dbReference type="ARBA" id="ARBA00022692"/>
    </source>
</evidence>
<accession>A0AB34KC64</accession>
<keyword evidence="4 6" id="KW-1133">Transmembrane helix</keyword>
<feature type="transmembrane region" description="Helical" evidence="6">
    <location>
        <begin position="273"/>
        <end position="293"/>
    </location>
</feature>
<proteinExistence type="inferred from homology"/>
<dbReference type="EMBL" id="JBGBPQ010000001">
    <property type="protein sequence ID" value="KAL1530401.1"/>
    <property type="molecule type" value="Genomic_DNA"/>
</dbReference>
<comment type="subcellular location">
    <subcellularLocation>
        <location evidence="6">Cell membrane</location>
        <topology evidence="6">Multi-pass membrane protein</topology>
    </subcellularLocation>
    <subcellularLocation>
        <location evidence="1">Membrane</location>
        <topology evidence="1">Multi-pass membrane protein</topology>
    </subcellularLocation>
</comment>
<feature type="transmembrane region" description="Helical" evidence="6">
    <location>
        <begin position="363"/>
        <end position="387"/>
    </location>
</feature>
<evidence type="ECO:0000313" key="7">
    <source>
        <dbReference type="EMBL" id="KAL1530401.1"/>
    </source>
</evidence>
<gene>
    <name evidence="7" type="ORF">AB1Y20_001306</name>
</gene>
<dbReference type="Pfam" id="PF04515">
    <property type="entry name" value="Choline_transpo"/>
    <property type="match status" value="1"/>
</dbReference>
<dbReference type="AlphaFoldDB" id="A0AB34KC64"/>
<dbReference type="Proteomes" id="UP001515480">
    <property type="component" value="Unassembled WGS sequence"/>
</dbReference>
<evidence type="ECO:0000256" key="1">
    <source>
        <dbReference type="ARBA" id="ARBA00004141"/>
    </source>
</evidence>
<feature type="transmembrane region" description="Helical" evidence="6">
    <location>
        <begin position="85"/>
        <end position="108"/>
    </location>
</feature>
<evidence type="ECO:0000256" key="6">
    <source>
        <dbReference type="RuleBase" id="RU368066"/>
    </source>
</evidence>
<evidence type="ECO:0000256" key="4">
    <source>
        <dbReference type="ARBA" id="ARBA00022989"/>
    </source>
</evidence>
<feature type="transmembrane region" description="Helical" evidence="6">
    <location>
        <begin position="42"/>
        <end position="64"/>
    </location>
</feature>
<feature type="transmembrane region" description="Helical" evidence="6">
    <location>
        <begin position="220"/>
        <end position="253"/>
    </location>
</feature>
<comment type="caution">
    <text evidence="7">The sequence shown here is derived from an EMBL/GenBank/DDBJ whole genome shotgun (WGS) entry which is preliminary data.</text>
</comment>
<evidence type="ECO:0000256" key="5">
    <source>
        <dbReference type="ARBA" id="ARBA00023136"/>
    </source>
</evidence>
<protein>
    <recommendedName>
        <fullName evidence="6">Choline transporter-like protein</fullName>
    </recommendedName>
</protein>
<comment type="similarity">
    <text evidence="2 6">Belongs to the CTL (choline transporter-like) family.</text>
</comment>
<keyword evidence="8" id="KW-1185">Reference proteome</keyword>
<evidence type="ECO:0000313" key="8">
    <source>
        <dbReference type="Proteomes" id="UP001515480"/>
    </source>
</evidence>
<organism evidence="7 8">
    <name type="scientific">Prymnesium parvum</name>
    <name type="common">Toxic golden alga</name>
    <dbReference type="NCBI Taxonomy" id="97485"/>
    <lineage>
        <taxon>Eukaryota</taxon>
        <taxon>Haptista</taxon>
        <taxon>Haptophyta</taxon>
        <taxon>Prymnesiophyceae</taxon>
        <taxon>Prymnesiales</taxon>
        <taxon>Prymnesiaceae</taxon>
        <taxon>Prymnesium</taxon>
    </lineage>
</organism>